<evidence type="ECO:0000256" key="3">
    <source>
        <dbReference type="ARBA" id="ARBA00004544"/>
    </source>
</evidence>
<comment type="similarity">
    <text evidence="4">Belongs to the dynactin 150 kDa subunit family.</text>
</comment>
<protein>
    <recommendedName>
        <fullName evidence="5">Dynactin subunit 1</fullName>
    </recommendedName>
</protein>
<evidence type="ECO:0000256" key="1">
    <source>
        <dbReference type="ARBA" id="ARBA00004114"/>
    </source>
</evidence>
<keyword evidence="7" id="KW-0132">Cell division</keyword>
<evidence type="ECO:0000256" key="15">
    <source>
        <dbReference type="SAM" id="MobiDB-lite"/>
    </source>
</evidence>
<gene>
    <name evidence="18" type="primary">LOC100898754</name>
</gene>
<sequence>MAEKSFKVGDRVEVPGKDALGKVAFVGTTDFSSGLWIGVILDEAKGKNNGTVQGKTYFNCPDNFGLFLRQSQVKALDDMSSSRTSIGSSASSTGRPSTGSKLRPPTTGPPRKISAGSERKSSVGIAKAPSRAASNLSVAASEKSIDDMSASVASVSASTIGNIQLEAELSSTKAEILKKDKQIEDLQEKLETIIAKRSEDREKIREFEKTKIQLEQLLEYKARITESQADLQKQLAQAKKDAQDALDEKNRHAEETSDVNEAIEMATLDKEMAEEKAEQLQSELEDLRARYELTESELNLLKKELELKGPESVGADYERKKDEQTIQKLKDAVVKLRDINATDRIKLTETTKELEQVKQDLSEIRRLNSKLNQQVDQYEAQIGELHEQIDAALGAEEMVEKLTEKNLTLEEKVRELQEAVDDLEKLQELNDELQDTARETEQDLREEAETANAKLLDSHKKIEAMNYAIADYEQTIQKFRDHTENLKDKIEELQKRLVEETQDRSLQTATESIDYKVRFAETKAHARAIEMELRKLEVMQANQHVTYVCAFLPDAFLQRGGDHEAIKMLLLVPRIIAKCDILTSQLREKFAAPEYITRAMVLKTHSVEQYTYGCMMLFYLYTLHALLQQFTMAFNSCSVDLYQKCATLFTEMLVQEKLIDFYLDLLRKDQLDENVPLDKLEKAVSYFESLYSVHLSSERVAGSQFMADRLKVMSVCCYAILACLKAIKSLTKDNRDELLALLDDAVALTEEIQQVLKKVKRRAPLDQNAAIVLETNSDLQEEVLECCHKLGRVFKVFLGLQRSAIQTTISQGEQSEEIPLEKLKELTHEATDSIYGKDDNGPECLRMSLKGVLDTLNSLNEKIQDGSLERDSSTIIKITPPIQICAQTAKEKAKDMEQMRVRIEQQMSDIQELRKTIKIKTEEVREMALRKDMAEKKIDSAYKDIEDQRDRLQRQLDELQIQLKKKEKEFDETTEVMNADLAHLEKERRELRNQLKDLTRRNSSGRTDIRSSPIHSPQQSSASHAPSAGFIPVADGYVEALRDRVYTLTKALEVERSHRSSQQVDALSQQAYRLKPLGVPKNPGWLLKATNMKDEDLPQDQAEQRAKLLELSKKIHSIKAQYLIALAEGGVTPLGTGKDAVTTLAQHAERDTRLVQLREQSFKLHDEIRRLVAQLRPEHHINTHLREFPHPLFTKAKLEGDASLVGRVTVPSSESKTQSLYVDYPIIHKIHSSILA</sequence>
<evidence type="ECO:0000256" key="9">
    <source>
        <dbReference type="ARBA" id="ARBA00022776"/>
    </source>
</evidence>
<organism evidence="17 18">
    <name type="scientific">Galendromus occidentalis</name>
    <name type="common">western predatory mite</name>
    <dbReference type="NCBI Taxonomy" id="34638"/>
    <lineage>
        <taxon>Eukaryota</taxon>
        <taxon>Metazoa</taxon>
        <taxon>Ecdysozoa</taxon>
        <taxon>Arthropoda</taxon>
        <taxon>Chelicerata</taxon>
        <taxon>Arachnida</taxon>
        <taxon>Acari</taxon>
        <taxon>Parasitiformes</taxon>
        <taxon>Mesostigmata</taxon>
        <taxon>Gamasina</taxon>
        <taxon>Phytoseioidea</taxon>
        <taxon>Phytoseiidae</taxon>
        <taxon>Typhlodrominae</taxon>
        <taxon>Galendromus</taxon>
    </lineage>
</organism>
<dbReference type="PROSITE" id="PS50245">
    <property type="entry name" value="CAP_GLY_2"/>
    <property type="match status" value="1"/>
</dbReference>
<dbReference type="InterPro" id="IPR022157">
    <property type="entry name" value="Dynactin"/>
</dbReference>
<accession>A0AAJ6QVC5</accession>
<dbReference type="PROSITE" id="PS00845">
    <property type="entry name" value="CAP_GLY_1"/>
    <property type="match status" value="1"/>
</dbReference>
<feature type="compositionally biased region" description="Low complexity" evidence="15">
    <location>
        <begin position="1011"/>
        <end position="1028"/>
    </location>
</feature>
<proteinExistence type="inferred from homology"/>
<evidence type="ECO:0000256" key="13">
    <source>
        <dbReference type="ARBA" id="ARBA00023306"/>
    </source>
</evidence>
<dbReference type="GeneID" id="100898754"/>
<keyword evidence="9" id="KW-0498">Mitosis</keyword>
<dbReference type="InterPro" id="IPR036859">
    <property type="entry name" value="CAP-Gly_dom_sf"/>
</dbReference>
<dbReference type="GO" id="GO:0005874">
    <property type="term" value="C:microtubule"/>
    <property type="evidence" value="ECO:0007669"/>
    <property type="project" value="UniProtKB-KW"/>
</dbReference>
<feature type="region of interest" description="Disordered" evidence="15">
    <location>
        <begin position="994"/>
        <end position="1028"/>
    </location>
</feature>
<dbReference type="PANTHER" id="PTHR18916:SF6">
    <property type="entry name" value="DYNACTIN SUBUNIT 1"/>
    <property type="match status" value="1"/>
</dbReference>
<evidence type="ECO:0000256" key="14">
    <source>
        <dbReference type="SAM" id="Coils"/>
    </source>
</evidence>
<evidence type="ECO:0000256" key="4">
    <source>
        <dbReference type="ARBA" id="ARBA00011010"/>
    </source>
</evidence>
<evidence type="ECO:0000256" key="7">
    <source>
        <dbReference type="ARBA" id="ARBA00022618"/>
    </source>
</evidence>
<comment type="subcellular location">
    <subcellularLocation>
        <location evidence="3">Cytoplasm</location>
        <location evidence="3">Cell cortex</location>
    </subcellularLocation>
    <subcellularLocation>
        <location evidence="1">Cytoplasm</location>
        <location evidence="1">Cytoskeleton</location>
        <location evidence="1">Microtubule organizing center</location>
        <location evidence="1">Centrosome</location>
        <location evidence="1">Centriole</location>
    </subcellularLocation>
    <subcellularLocation>
        <location evidence="2">Cytoplasm</location>
        <location evidence="2">Cytoskeleton</location>
        <location evidence="2">Spindle</location>
    </subcellularLocation>
</comment>
<dbReference type="PANTHER" id="PTHR18916">
    <property type="entry name" value="DYNACTIN 1-RELATED MICROTUBULE-BINDING"/>
    <property type="match status" value="1"/>
</dbReference>
<evidence type="ECO:0000259" key="16">
    <source>
        <dbReference type="PROSITE" id="PS50245"/>
    </source>
</evidence>
<evidence type="ECO:0000256" key="12">
    <source>
        <dbReference type="ARBA" id="ARBA00023212"/>
    </source>
</evidence>
<evidence type="ECO:0000256" key="11">
    <source>
        <dbReference type="ARBA" id="ARBA00023054"/>
    </source>
</evidence>
<feature type="region of interest" description="Disordered" evidence="15">
    <location>
        <begin position="78"/>
        <end position="128"/>
    </location>
</feature>
<feature type="compositionally biased region" description="Low complexity" evidence="15">
    <location>
        <begin position="81"/>
        <end position="100"/>
    </location>
</feature>
<evidence type="ECO:0000313" key="18">
    <source>
        <dbReference type="RefSeq" id="XP_003745130.1"/>
    </source>
</evidence>
<keyword evidence="13" id="KW-0131">Cell cycle</keyword>
<dbReference type="GO" id="GO:0030286">
    <property type="term" value="C:dynein complex"/>
    <property type="evidence" value="ECO:0007669"/>
    <property type="project" value="UniProtKB-KW"/>
</dbReference>
<keyword evidence="17" id="KW-1185">Reference proteome</keyword>
<reference evidence="18" key="1">
    <citation type="submission" date="2025-08" db="UniProtKB">
        <authorList>
            <consortium name="RefSeq"/>
        </authorList>
    </citation>
    <scope>IDENTIFICATION</scope>
</reference>
<dbReference type="SUPFAM" id="SSF74924">
    <property type="entry name" value="Cap-Gly domain"/>
    <property type="match status" value="1"/>
</dbReference>
<dbReference type="KEGG" id="goe:100898754"/>
<name>A0AAJ6QVC5_9ACAR</name>
<dbReference type="Gene3D" id="2.30.30.190">
    <property type="entry name" value="CAP Gly-rich-like domain"/>
    <property type="match status" value="1"/>
</dbReference>
<keyword evidence="12" id="KW-0206">Cytoskeleton</keyword>
<dbReference type="RefSeq" id="XP_003745130.1">
    <property type="nucleotide sequence ID" value="XM_003745082.1"/>
</dbReference>
<dbReference type="Pfam" id="PF01302">
    <property type="entry name" value="CAP_GLY"/>
    <property type="match status" value="1"/>
</dbReference>
<evidence type="ECO:0000256" key="6">
    <source>
        <dbReference type="ARBA" id="ARBA00022490"/>
    </source>
</evidence>
<keyword evidence="10" id="KW-0243">Dynein</keyword>
<dbReference type="AlphaFoldDB" id="A0AAJ6QVC5"/>
<evidence type="ECO:0000256" key="10">
    <source>
        <dbReference type="ARBA" id="ARBA00023017"/>
    </source>
</evidence>
<evidence type="ECO:0000256" key="2">
    <source>
        <dbReference type="ARBA" id="ARBA00004186"/>
    </source>
</evidence>
<dbReference type="Proteomes" id="UP000694867">
    <property type="component" value="Unplaced"/>
</dbReference>
<keyword evidence="6" id="KW-0963">Cytoplasm</keyword>
<feature type="domain" description="CAP-Gly" evidence="16">
    <location>
        <begin position="27"/>
        <end position="69"/>
    </location>
</feature>
<dbReference type="Pfam" id="PF12455">
    <property type="entry name" value="Dynactin"/>
    <property type="match status" value="1"/>
</dbReference>
<keyword evidence="8" id="KW-0493">Microtubule</keyword>
<evidence type="ECO:0000256" key="8">
    <source>
        <dbReference type="ARBA" id="ARBA00022701"/>
    </source>
</evidence>
<keyword evidence="11 14" id="KW-0175">Coiled coil</keyword>
<feature type="coiled-coil region" evidence="14">
    <location>
        <begin position="169"/>
        <end position="503"/>
    </location>
</feature>
<dbReference type="SMART" id="SM01052">
    <property type="entry name" value="CAP_GLY"/>
    <property type="match status" value="1"/>
</dbReference>
<dbReference type="CTD" id="39536"/>
<dbReference type="InterPro" id="IPR000938">
    <property type="entry name" value="CAP-Gly_domain"/>
</dbReference>
<evidence type="ECO:0000256" key="5">
    <source>
        <dbReference type="ARBA" id="ARBA00016574"/>
    </source>
</evidence>
<evidence type="ECO:0000313" key="17">
    <source>
        <dbReference type="Proteomes" id="UP000694867"/>
    </source>
</evidence>